<evidence type="ECO:0000313" key="3">
    <source>
        <dbReference type="EMBL" id="KAJ4981969.1"/>
    </source>
</evidence>
<dbReference type="Proteomes" id="UP001141806">
    <property type="component" value="Unassembled WGS sequence"/>
</dbReference>
<evidence type="ECO:0000313" key="4">
    <source>
        <dbReference type="Proteomes" id="UP001141806"/>
    </source>
</evidence>
<keyword evidence="4" id="KW-1185">Reference proteome</keyword>
<evidence type="ECO:0008006" key="5">
    <source>
        <dbReference type="Google" id="ProtNLM"/>
    </source>
</evidence>
<gene>
    <name evidence="3" type="ORF">NE237_032806</name>
</gene>
<name>A0A9Q0L500_9MAGN</name>
<dbReference type="EMBL" id="JAMYWD010000001">
    <property type="protein sequence ID" value="KAJ4981969.1"/>
    <property type="molecule type" value="Genomic_DNA"/>
</dbReference>
<comment type="caution">
    <text evidence="3">The sequence shown here is derived from an EMBL/GenBank/DDBJ whole genome shotgun (WGS) entry which is preliminary data.</text>
</comment>
<proteinExistence type="predicted"/>
<sequence length="124" mass="14188">MCIVFLNFFLHAFLLCITIMVKASARGSTCSFDINRELLLLLLDATCQAWTTTPLEEDNANDIFKNLHKFVNDTILQDSKNQTKTKTKQSKEKSDDKHGLPSLSRYFGSNGRNHRFPYTVIVRS</sequence>
<feature type="chain" id="PRO_5040410784" description="Secreted protein" evidence="2">
    <location>
        <begin position="26"/>
        <end position="124"/>
    </location>
</feature>
<feature type="compositionally biased region" description="Basic and acidic residues" evidence="1">
    <location>
        <begin position="89"/>
        <end position="99"/>
    </location>
</feature>
<keyword evidence="2" id="KW-0732">Signal</keyword>
<evidence type="ECO:0000256" key="1">
    <source>
        <dbReference type="SAM" id="MobiDB-lite"/>
    </source>
</evidence>
<feature type="region of interest" description="Disordered" evidence="1">
    <location>
        <begin position="78"/>
        <end position="108"/>
    </location>
</feature>
<feature type="signal peptide" evidence="2">
    <location>
        <begin position="1"/>
        <end position="25"/>
    </location>
</feature>
<organism evidence="3 4">
    <name type="scientific">Protea cynaroides</name>
    <dbReference type="NCBI Taxonomy" id="273540"/>
    <lineage>
        <taxon>Eukaryota</taxon>
        <taxon>Viridiplantae</taxon>
        <taxon>Streptophyta</taxon>
        <taxon>Embryophyta</taxon>
        <taxon>Tracheophyta</taxon>
        <taxon>Spermatophyta</taxon>
        <taxon>Magnoliopsida</taxon>
        <taxon>Proteales</taxon>
        <taxon>Proteaceae</taxon>
        <taxon>Protea</taxon>
    </lineage>
</organism>
<protein>
    <recommendedName>
        <fullName evidence="5">Secreted protein</fullName>
    </recommendedName>
</protein>
<reference evidence="3" key="1">
    <citation type="journal article" date="2023" name="Plant J.">
        <title>The genome of the king protea, Protea cynaroides.</title>
        <authorList>
            <person name="Chang J."/>
            <person name="Duong T.A."/>
            <person name="Schoeman C."/>
            <person name="Ma X."/>
            <person name="Roodt D."/>
            <person name="Barker N."/>
            <person name="Li Z."/>
            <person name="Van de Peer Y."/>
            <person name="Mizrachi E."/>
        </authorList>
    </citation>
    <scope>NUCLEOTIDE SEQUENCE</scope>
    <source>
        <tissue evidence="3">Young leaves</tissue>
    </source>
</reference>
<dbReference type="AlphaFoldDB" id="A0A9Q0L500"/>
<evidence type="ECO:0000256" key="2">
    <source>
        <dbReference type="SAM" id="SignalP"/>
    </source>
</evidence>
<accession>A0A9Q0L500</accession>